<reference evidence="2 3" key="1">
    <citation type="submission" date="2019-05" db="EMBL/GenBank/DDBJ databases">
        <title>Emergence of the Ug99 lineage of the wheat stem rust pathogen through somatic hybridization.</title>
        <authorList>
            <person name="Li F."/>
            <person name="Upadhyaya N.M."/>
            <person name="Sperschneider J."/>
            <person name="Matny O."/>
            <person name="Nguyen-Phuc H."/>
            <person name="Mago R."/>
            <person name="Raley C."/>
            <person name="Miller M.E."/>
            <person name="Silverstein K.A.T."/>
            <person name="Henningsen E."/>
            <person name="Hirsch C.D."/>
            <person name="Visser B."/>
            <person name="Pretorius Z.A."/>
            <person name="Steffenson B.J."/>
            <person name="Schwessinger B."/>
            <person name="Dodds P.N."/>
            <person name="Figueroa M."/>
        </authorList>
    </citation>
    <scope>NUCLEOTIDE SEQUENCE [LARGE SCALE GENOMIC DNA]</scope>
    <source>
        <strain evidence="2 3">Ug99</strain>
    </source>
</reference>
<name>A0A5B0M8G6_PUCGR</name>
<comment type="caution">
    <text evidence="2">The sequence shown here is derived from an EMBL/GenBank/DDBJ whole genome shotgun (WGS) entry which is preliminary data.</text>
</comment>
<dbReference type="AlphaFoldDB" id="A0A5B0M8G6"/>
<feature type="compositionally biased region" description="Low complexity" evidence="1">
    <location>
        <begin position="15"/>
        <end position="26"/>
    </location>
</feature>
<accession>A0A5B0M8G6</accession>
<sequence length="309" mass="34623">MAISPTGERSQSPQDSTKQKTSPSSQSDHHHHHENNGRAEEQSKEGADRGTDDHPSHELEPEREGERERDREEPEKKNGENEGGEDKSSINEEHSNKSRSRREKDRVHRSTDRSRDRDRDSRRRHRDRSDRDHREHDKSERLERAETLISEVIVVVLVIEDIALALMRPLKEVILIVADTESVIGVIETEIETGTENEEIEIRNGTASVIKTERKIELVTETRKGVIAPVTWTRTGTVTGRDHVAGAGSVLRNLVRATWMAGNLSGRGDLKKRRAKIGVAAQIGEVLAIAPMSPLGHPHGGPRVLKSDT</sequence>
<organism evidence="2 3">
    <name type="scientific">Puccinia graminis f. sp. tritici</name>
    <dbReference type="NCBI Taxonomy" id="56615"/>
    <lineage>
        <taxon>Eukaryota</taxon>
        <taxon>Fungi</taxon>
        <taxon>Dikarya</taxon>
        <taxon>Basidiomycota</taxon>
        <taxon>Pucciniomycotina</taxon>
        <taxon>Pucciniomycetes</taxon>
        <taxon>Pucciniales</taxon>
        <taxon>Pucciniaceae</taxon>
        <taxon>Puccinia</taxon>
    </lineage>
</organism>
<evidence type="ECO:0000313" key="2">
    <source>
        <dbReference type="EMBL" id="KAA1072559.1"/>
    </source>
</evidence>
<evidence type="ECO:0000256" key="1">
    <source>
        <dbReference type="SAM" id="MobiDB-lite"/>
    </source>
</evidence>
<gene>
    <name evidence="2" type="ORF">PGTUg99_017751</name>
</gene>
<feature type="compositionally biased region" description="Basic and acidic residues" evidence="1">
    <location>
        <begin position="34"/>
        <end position="141"/>
    </location>
</feature>
<protein>
    <submittedName>
        <fullName evidence="2">Uncharacterized protein</fullName>
    </submittedName>
</protein>
<dbReference type="Proteomes" id="UP000325313">
    <property type="component" value="Unassembled WGS sequence"/>
</dbReference>
<feature type="region of interest" description="Disordered" evidence="1">
    <location>
        <begin position="1"/>
        <end position="141"/>
    </location>
</feature>
<proteinExistence type="predicted"/>
<evidence type="ECO:0000313" key="3">
    <source>
        <dbReference type="Proteomes" id="UP000325313"/>
    </source>
</evidence>
<dbReference type="EMBL" id="VDEP01000478">
    <property type="protein sequence ID" value="KAA1072559.1"/>
    <property type="molecule type" value="Genomic_DNA"/>
</dbReference>